<keyword evidence="5 9" id="KW-0472">Membrane</keyword>
<comment type="caution">
    <text evidence="11">The sequence shown here is derived from an EMBL/GenBank/DDBJ whole genome shotgun (WGS) entry which is preliminary data.</text>
</comment>
<dbReference type="InterPro" id="IPR017452">
    <property type="entry name" value="GPCR_Rhodpsn_7TM"/>
</dbReference>
<dbReference type="OrthoDB" id="5987936at2759"/>
<evidence type="ECO:0000256" key="7">
    <source>
        <dbReference type="ARBA" id="ARBA00023224"/>
    </source>
</evidence>
<protein>
    <recommendedName>
        <fullName evidence="10">G-protein coupled receptors family 1 profile domain-containing protein</fullName>
    </recommendedName>
</protein>
<dbReference type="Pfam" id="PF00001">
    <property type="entry name" value="7tm_1"/>
    <property type="match status" value="1"/>
</dbReference>
<dbReference type="Gene3D" id="1.20.1070.10">
    <property type="entry name" value="Rhodopsin 7-helix transmembrane proteins"/>
    <property type="match status" value="1"/>
</dbReference>
<evidence type="ECO:0000256" key="5">
    <source>
        <dbReference type="ARBA" id="ARBA00023136"/>
    </source>
</evidence>
<dbReference type="CDD" id="cd00637">
    <property type="entry name" value="7tm_classA_rhodopsin-like"/>
    <property type="match status" value="1"/>
</dbReference>
<dbReference type="Proteomes" id="UP001163046">
    <property type="component" value="Unassembled WGS sequence"/>
</dbReference>
<gene>
    <name evidence="11" type="ORF">OS493_017742</name>
</gene>
<keyword evidence="3 9" id="KW-1133">Transmembrane helix</keyword>
<feature type="transmembrane region" description="Helical" evidence="9">
    <location>
        <begin position="125"/>
        <end position="143"/>
    </location>
</feature>
<keyword evidence="7 8" id="KW-0807">Transducer</keyword>
<dbReference type="GO" id="GO:0005886">
    <property type="term" value="C:plasma membrane"/>
    <property type="evidence" value="ECO:0007669"/>
    <property type="project" value="TreeGrafter"/>
</dbReference>
<comment type="similarity">
    <text evidence="8">Belongs to the G-protein coupled receptor 1 family.</text>
</comment>
<evidence type="ECO:0000256" key="2">
    <source>
        <dbReference type="ARBA" id="ARBA00022692"/>
    </source>
</evidence>
<dbReference type="AlphaFoldDB" id="A0A9W9ZCI6"/>
<dbReference type="InterPro" id="IPR000276">
    <property type="entry name" value="GPCR_Rhodpsn"/>
</dbReference>
<feature type="domain" description="G-protein coupled receptors family 1 profile" evidence="10">
    <location>
        <begin position="47"/>
        <end position="304"/>
    </location>
</feature>
<evidence type="ECO:0000256" key="8">
    <source>
        <dbReference type="RuleBase" id="RU000688"/>
    </source>
</evidence>
<name>A0A9W9ZCI6_9CNID</name>
<feature type="transmembrane region" description="Helical" evidence="9">
    <location>
        <begin position="197"/>
        <end position="225"/>
    </location>
</feature>
<dbReference type="PANTHER" id="PTHR45695">
    <property type="entry name" value="LEUCOKININ RECEPTOR-RELATED"/>
    <property type="match status" value="1"/>
</dbReference>
<evidence type="ECO:0000313" key="12">
    <source>
        <dbReference type="Proteomes" id="UP001163046"/>
    </source>
</evidence>
<feature type="transmembrane region" description="Helical" evidence="9">
    <location>
        <begin position="155"/>
        <end position="177"/>
    </location>
</feature>
<feature type="transmembrane region" description="Helical" evidence="9">
    <location>
        <begin position="246"/>
        <end position="266"/>
    </location>
</feature>
<dbReference type="EMBL" id="MU826359">
    <property type="protein sequence ID" value="KAJ7379233.1"/>
    <property type="molecule type" value="Genomic_DNA"/>
</dbReference>
<keyword evidence="2 8" id="KW-0812">Transmembrane</keyword>
<accession>A0A9W9ZCI6</accession>
<evidence type="ECO:0000256" key="4">
    <source>
        <dbReference type="ARBA" id="ARBA00023040"/>
    </source>
</evidence>
<evidence type="ECO:0000256" key="1">
    <source>
        <dbReference type="ARBA" id="ARBA00004141"/>
    </source>
</evidence>
<evidence type="ECO:0000256" key="9">
    <source>
        <dbReference type="SAM" id="Phobius"/>
    </source>
</evidence>
<dbReference type="FunFam" id="1.20.1070.10:FF:000291">
    <property type="entry name" value="Predicted protein"/>
    <property type="match status" value="1"/>
</dbReference>
<dbReference type="GO" id="GO:0004930">
    <property type="term" value="F:G protein-coupled receptor activity"/>
    <property type="evidence" value="ECO:0007669"/>
    <property type="project" value="UniProtKB-KW"/>
</dbReference>
<comment type="subcellular location">
    <subcellularLocation>
        <location evidence="1">Membrane</location>
        <topology evidence="1">Multi-pass membrane protein</topology>
    </subcellularLocation>
</comment>
<dbReference type="PROSITE" id="PS00237">
    <property type="entry name" value="G_PROTEIN_RECEP_F1_1"/>
    <property type="match status" value="1"/>
</dbReference>
<organism evidence="11 12">
    <name type="scientific">Desmophyllum pertusum</name>
    <dbReference type="NCBI Taxonomy" id="174260"/>
    <lineage>
        <taxon>Eukaryota</taxon>
        <taxon>Metazoa</taxon>
        <taxon>Cnidaria</taxon>
        <taxon>Anthozoa</taxon>
        <taxon>Hexacorallia</taxon>
        <taxon>Scleractinia</taxon>
        <taxon>Caryophylliina</taxon>
        <taxon>Caryophylliidae</taxon>
        <taxon>Desmophyllum</taxon>
    </lineage>
</organism>
<evidence type="ECO:0000256" key="6">
    <source>
        <dbReference type="ARBA" id="ARBA00023170"/>
    </source>
</evidence>
<sequence length="376" mass="43041">MTEKDFIGNVSGGENTTSPSLYSDVSPIEKGFKCLAYSLIVAFSVIGNSLIIAAFKLNINGKLHTVNNMFIVSMAAGDLLLTLGSTPERVTRVLVNGQWIVEGSFGIFLCKMTNYLEKVCMNVSIIHLAMVAIDRFLAVFYPRRKIITAKKARQIIIIAWLASAGYCVPLFYFANLLEKNGQLFCKTRRFFVHWRVWYLLFLSLLVLTLLLVVALYAAITIRLWRGKMPKMRISFRSRISARLNSRVLKMVAMIVFAFYCCFLPYWVGWVFCSYYANDVICSDTYVFVSIFLLYANSAFNPAIYSFFNDNFRVGFRFIFNKLCKCCFTRRKLYVQRETKEIYVIGKGLPNMGEAHRRVRCKAIHNVNSGKQQGVQV</sequence>
<evidence type="ECO:0000313" key="11">
    <source>
        <dbReference type="EMBL" id="KAJ7379233.1"/>
    </source>
</evidence>
<reference evidence="11" key="1">
    <citation type="submission" date="2023-01" db="EMBL/GenBank/DDBJ databases">
        <title>Genome assembly of the deep-sea coral Lophelia pertusa.</title>
        <authorList>
            <person name="Herrera S."/>
            <person name="Cordes E."/>
        </authorList>
    </citation>
    <scope>NUCLEOTIDE SEQUENCE</scope>
    <source>
        <strain evidence="11">USNM1676648</strain>
        <tissue evidence="11">Polyp</tissue>
    </source>
</reference>
<dbReference type="SUPFAM" id="SSF81321">
    <property type="entry name" value="Family A G protein-coupled receptor-like"/>
    <property type="match status" value="1"/>
</dbReference>
<keyword evidence="4 8" id="KW-0297">G-protein coupled receptor</keyword>
<proteinExistence type="inferred from homology"/>
<feature type="transmembrane region" description="Helical" evidence="9">
    <location>
        <begin position="35"/>
        <end position="55"/>
    </location>
</feature>
<keyword evidence="6 8" id="KW-0675">Receptor</keyword>
<dbReference type="PRINTS" id="PR00237">
    <property type="entry name" value="GPCRRHODOPSN"/>
</dbReference>
<feature type="transmembrane region" description="Helical" evidence="9">
    <location>
        <begin position="286"/>
        <end position="307"/>
    </location>
</feature>
<keyword evidence="12" id="KW-1185">Reference proteome</keyword>
<dbReference type="PANTHER" id="PTHR45695:SF9">
    <property type="entry name" value="LEUCOKININ RECEPTOR"/>
    <property type="match status" value="1"/>
</dbReference>
<evidence type="ECO:0000259" key="10">
    <source>
        <dbReference type="PROSITE" id="PS50262"/>
    </source>
</evidence>
<dbReference type="PROSITE" id="PS50262">
    <property type="entry name" value="G_PROTEIN_RECEP_F1_2"/>
    <property type="match status" value="1"/>
</dbReference>
<evidence type="ECO:0000256" key="3">
    <source>
        <dbReference type="ARBA" id="ARBA00022989"/>
    </source>
</evidence>